<sequence>MGDTIVGLCALLATLYIPTAFSAPSNITIDDLYGDPVTGAQFNYTGSWNEGQQCGGCFARPDPGQMYEETWHDATRDNGPVMSASVMFPGTALWVYGALAHAGTDTPGFTTTVNLTFLIDGETSGSFMADPPASGEPDSTYDYDVVLFQQHSLSDGQHNFTLLNEMNSLVILDRLVYVPISTASSSSQTMQTSSTPSSSSISSSSSASTSTRSNVGSSGLSSQTTTIIAVVTSVGCALIIAIVGATCYWRKRHWRRSAVRSFISSSSVDSLHDNEIVYPTAFPPPAYDAITPASSSEACAVVKLKETHRPNNGSSAHSQSPTAVYTSL</sequence>
<keyword evidence="2" id="KW-1133">Transmembrane helix</keyword>
<keyword evidence="5" id="KW-1185">Reference proteome</keyword>
<dbReference type="HOGENOM" id="CLU_685113_0_0_1"/>
<accession>M2R8U0</accession>
<evidence type="ECO:0000313" key="4">
    <source>
        <dbReference type="EMBL" id="EMD35151.1"/>
    </source>
</evidence>
<reference evidence="4 5" key="1">
    <citation type="journal article" date="2012" name="Proc. Natl. Acad. Sci. U.S.A.">
        <title>Comparative genomics of Ceriporiopsis subvermispora and Phanerochaete chrysosporium provide insight into selective ligninolysis.</title>
        <authorList>
            <person name="Fernandez-Fueyo E."/>
            <person name="Ruiz-Duenas F.J."/>
            <person name="Ferreira P."/>
            <person name="Floudas D."/>
            <person name="Hibbett D.S."/>
            <person name="Canessa P."/>
            <person name="Larrondo L.F."/>
            <person name="James T.Y."/>
            <person name="Seelenfreund D."/>
            <person name="Lobos S."/>
            <person name="Polanco R."/>
            <person name="Tello M."/>
            <person name="Honda Y."/>
            <person name="Watanabe T."/>
            <person name="Watanabe T."/>
            <person name="Ryu J.S."/>
            <person name="Kubicek C.P."/>
            <person name="Schmoll M."/>
            <person name="Gaskell J."/>
            <person name="Hammel K.E."/>
            <person name="St John F.J."/>
            <person name="Vanden Wymelenberg A."/>
            <person name="Sabat G."/>
            <person name="Splinter BonDurant S."/>
            <person name="Syed K."/>
            <person name="Yadav J.S."/>
            <person name="Doddapaneni H."/>
            <person name="Subramanian V."/>
            <person name="Lavin J.L."/>
            <person name="Oguiza J.A."/>
            <person name="Perez G."/>
            <person name="Pisabarro A.G."/>
            <person name="Ramirez L."/>
            <person name="Santoyo F."/>
            <person name="Master E."/>
            <person name="Coutinho P.M."/>
            <person name="Henrissat B."/>
            <person name="Lombard V."/>
            <person name="Magnuson J.K."/>
            <person name="Kuees U."/>
            <person name="Hori C."/>
            <person name="Igarashi K."/>
            <person name="Samejima M."/>
            <person name="Held B.W."/>
            <person name="Barry K.W."/>
            <person name="LaButti K.M."/>
            <person name="Lapidus A."/>
            <person name="Lindquist E.A."/>
            <person name="Lucas S.M."/>
            <person name="Riley R."/>
            <person name="Salamov A.A."/>
            <person name="Hoffmeister D."/>
            <person name="Schwenk D."/>
            <person name="Hadar Y."/>
            <person name="Yarden O."/>
            <person name="de Vries R.P."/>
            <person name="Wiebenga A."/>
            <person name="Stenlid J."/>
            <person name="Eastwood D."/>
            <person name="Grigoriev I.V."/>
            <person name="Berka R.M."/>
            <person name="Blanchette R.A."/>
            <person name="Kersten P."/>
            <person name="Martinez A.T."/>
            <person name="Vicuna R."/>
            <person name="Cullen D."/>
        </authorList>
    </citation>
    <scope>NUCLEOTIDE SEQUENCE [LARGE SCALE GENOMIC DNA]</scope>
    <source>
        <strain evidence="4 5">B</strain>
    </source>
</reference>
<feature type="chain" id="PRO_5004024360" evidence="3">
    <location>
        <begin position="23"/>
        <end position="328"/>
    </location>
</feature>
<keyword evidence="2" id="KW-0472">Membrane</keyword>
<proteinExistence type="predicted"/>
<protein>
    <submittedName>
        <fullName evidence="4">Uncharacterized protein</fullName>
    </submittedName>
</protein>
<evidence type="ECO:0000256" key="3">
    <source>
        <dbReference type="SAM" id="SignalP"/>
    </source>
</evidence>
<evidence type="ECO:0000313" key="5">
    <source>
        <dbReference type="Proteomes" id="UP000016930"/>
    </source>
</evidence>
<organism evidence="4 5">
    <name type="scientific">Ceriporiopsis subvermispora (strain B)</name>
    <name type="common">White-rot fungus</name>
    <name type="synonym">Gelatoporia subvermispora</name>
    <dbReference type="NCBI Taxonomy" id="914234"/>
    <lineage>
        <taxon>Eukaryota</taxon>
        <taxon>Fungi</taxon>
        <taxon>Dikarya</taxon>
        <taxon>Basidiomycota</taxon>
        <taxon>Agaricomycotina</taxon>
        <taxon>Agaricomycetes</taxon>
        <taxon>Polyporales</taxon>
        <taxon>Gelatoporiaceae</taxon>
        <taxon>Gelatoporia</taxon>
    </lineage>
</organism>
<dbReference type="STRING" id="914234.M2R8U0"/>
<evidence type="ECO:0000256" key="1">
    <source>
        <dbReference type="SAM" id="MobiDB-lite"/>
    </source>
</evidence>
<dbReference type="OrthoDB" id="3270641at2759"/>
<dbReference type="EMBL" id="KB445801">
    <property type="protein sequence ID" value="EMD35151.1"/>
    <property type="molecule type" value="Genomic_DNA"/>
</dbReference>
<feature type="compositionally biased region" description="Polar residues" evidence="1">
    <location>
        <begin position="310"/>
        <end position="328"/>
    </location>
</feature>
<feature type="region of interest" description="Disordered" evidence="1">
    <location>
        <begin position="308"/>
        <end position="328"/>
    </location>
</feature>
<dbReference type="Proteomes" id="UP000016930">
    <property type="component" value="Unassembled WGS sequence"/>
</dbReference>
<feature type="region of interest" description="Disordered" evidence="1">
    <location>
        <begin position="186"/>
        <end position="220"/>
    </location>
</feature>
<name>M2R8U0_CERS8</name>
<evidence type="ECO:0000256" key="2">
    <source>
        <dbReference type="SAM" id="Phobius"/>
    </source>
</evidence>
<feature type="compositionally biased region" description="Low complexity" evidence="1">
    <location>
        <begin position="186"/>
        <end position="218"/>
    </location>
</feature>
<gene>
    <name evidence="4" type="ORF">CERSUDRAFT_116624</name>
</gene>
<dbReference type="AlphaFoldDB" id="M2R8U0"/>
<feature type="transmembrane region" description="Helical" evidence="2">
    <location>
        <begin position="227"/>
        <end position="249"/>
    </location>
</feature>
<feature type="signal peptide" evidence="3">
    <location>
        <begin position="1"/>
        <end position="22"/>
    </location>
</feature>
<keyword evidence="2" id="KW-0812">Transmembrane</keyword>
<keyword evidence="3" id="KW-0732">Signal</keyword>